<keyword evidence="6 8" id="KW-0675">Receptor</keyword>
<protein>
    <submittedName>
        <fullName evidence="12 13">Substance-P receptor-like isoform X2</fullName>
    </submittedName>
</protein>
<evidence type="ECO:0000313" key="11">
    <source>
        <dbReference type="Proteomes" id="UP000515163"/>
    </source>
</evidence>
<evidence type="ECO:0000256" key="1">
    <source>
        <dbReference type="ARBA" id="ARBA00004141"/>
    </source>
</evidence>
<gene>
    <name evidence="12 13" type="primary">LOC116293646</name>
</gene>
<evidence type="ECO:0000256" key="5">
    <source>
        <dbReference type="ARBA" id="ARBA00023136"/>
    </source>
</evidence>
<evidence type="ECO:0000256" key="6">
    <source>
        <dbReference type="ARBA" id="ARBA00023170"/>
    </source>
</evidence>
<evidence type="ECO:0000256" key="8">
    <source>
        <dbReference type="RuleBase" id="RU000688"/>
    </source>
</evidence>
<feature type="transmembrane region" description="Helical" evidence="9">
    <location>
        <begin position="269"/>
        <end position="291"/>
    </location>
</feature>
<dbReference type="PANTHER" id="PTHR45695:SF9">
    <property type="entry name" value="LEUCOKININ RECEPTOR"/>
    <property type="match status" value="1"/>
</dbReference>
<evidence type="ECO:0000256" key="4">
    <source>
        <dbReference type="ARBA" id="ARBA00023040"/>
    </source>
</evidence>
<evidence type="ECO:0000256" key="3">
    <source>
        <dbReference type="ARBA" id="ARBA00022989"/>
    </source>
</evidence>
<evidence type="ECO:0000256" key="2">
    <source>
        <dbReference type="ARBA" id="ARBA00022692"/>
    </source>
</evidence>
<proteinExistence type="inferred from homology"/>
<dbReference type="RefSeq" id="XP_031556966.1">
    <property type="nucleotide sequence ID" value="XM_031701106.1"/>
</dbReference>
<dbReference type="RefSeq" id="XP_031556965.1">
    <property type="nucleotide sequence ID" value="XM_031701105.1"/>
</dbReference>
<dbReference type="InterPro" id="IPR017452">
    <property type="entry name" value="GPCR_Rhodpsn_7TM"/>
</dbReference>
<dbReference type="PANTHER" id="PTHR45695">
    <property type="entry name" value="LEUCOKININ RECEPTOR-RELATED"/>
    <property type="match status" value="1"/>
</dbReference>
<dbReference type="Proteomes" id="UP000515163">
    <property type="component" value="Unplaced"/>
</dbReference>
<keyword evidence="2 8" id="KW-0812">Transmembrane</keyword>
<feature type="transmembrane region" description="Helical" evidence="9">
    <location>
        <begin position="143"/>
        <end position="160"/>
    </location>
</feature>
<feature type="domain" description="G-protein coupled receptors family 1 profile" evidence="10">
    <location>
        <begin position="44"/>
        <end position="327"/>
    </location>
</feature>
<feature type="transmembrane region" description="Helical" evidence="9">
    <location>
        <begin position="188"/>
        <end position="210"/>
    </location>
</feature>
<dbReference type="PRINTS" id="PR00237">
    <property type="entry name" value="GPCRRHODOPSN"/>
</dbReference>
<evidence type="ECO:0000256" key="7">
    <source>
        <dbReference type="ARBA" id="ARBA00023224"/>
    </source>
</evidence>
<keyword evidence="3 9" id="KW-1133">Transmembrane helix</keyword>
<comment type="similarity">
    <text evidence="8">Belongs to the G-protein coupled receptor 1 family.</text>
</comment>
<keyword evidence="11" id="KW-1185">Reference proteome</keyword>
<reference evidence="12 13" key="1">
    <citation type="submission" date="2025-04" db="UniProtKB">
        <authorList>
            <consortium name="RefSeq"/>
        </authorList>
    </citation>
    <scope>IDENTIFICATION</scope>
    <source>
        <tissue evidence="12 13">Tentacle</tissue>
    </source>
</reference>
<feature type="transmembrane region" description="Helical" evidence="9">
    <location>
        <begin position="63"/>
        <end position="89"/>
    </location>
</feature>
<dbReference type="GO" id="GO:0004930">
    <property type="term" value="F:G protein-coupled receptor activity"/>
    <property type="evidence" value="ECO:0007669"/>
    <property type="project" value="UniProtKB-KW"/>
</dbReference>
<dbReference type="PROSITE" id="PS00237">
    <property type="entry name" value="G_PROTEIN_RECEP_F1_1"/>
    <property type="match status" value="1"/>
</dbReference>
<evidence type="ECO:0000313" key="12">
    <source>
        <dbReference type="RefSeq" id="XP_031556965.1"/>
    </source>
</evidence>
<dbReference type="GO" id="GO:0005886">
    <property type="term" value="C:plasma membrane"/>
    <property type="evidence" value="ECO:0007669"/>
    <property type="project" value="TreeGrafter"/>
</dbReference>
<feature type="transmembrane region" description="Helical" evidence="9">
    <location>
        <begin position="101"/>
        <end position="122"/>
    </location>
</feature>
<keyword evidence="5 9" id="KW-0472">Membrane</keyword>
<dbReference type="InterPro" id="IPR000276">
    <property type="entry name" value="GPCR_Rhodpsn"/>
</dbReference>
<feature type="transmembrane region" description="Helical" evidence="9">
    <location>
        <begin position="28"/>
        <end position="51"/>
    </location>
</feature>
<dbReference type="Gene3D" id="1.20.1070.10">
    <property type="entry name" value="Rhodopsin 7-helix transmembrane proteins"/>
    <property type="match status" value="1"/>
</dbReference>
<keyword evidence="4 8" id="KW-0297">G-protein coupled receptor</keyword>
<accession>A0A6P8HWD3</accession>
<name>A0A6P8HWD3_ACTTE</name>
<comment type="subcellular location">
    <subcellularLocation>
        <location evidence="1">Membrane</location>
        <topology evidence="1">Multi-pass membrane protein</topology>
    </subcellularLocation>
</comment>
<dbReference type="CDD" id="cd00637">
    <property type="entry name" value="7tm_classA_rhodopsin-like"/>
    <property type="match status" value="1"/>
</dbReference>
<organism evidence="11 12">
    <name type="scientific">Actinia tenebrosa</name>
    <name type="common">Australian red waratah sea anemone</name>
    <dbReference type="NCBI Taxonomy" id="6105"/>
    <lineage>
        <taxon>Eukaryota</taxon>
        <taxon>Metazoa</taxon>
        <taxon>Cnidaria</taxon>
        <taxon>Anthozoa</taxon>
        <taxon>Hexacorallia</taxon>
        <taxon>Actiniaria</taxon>
        <taxon>Actiniidae</taxon>
        <taxon>Actinia</taxon>
    </lineage>
</organism>
<dbReference type="AlphaFoldDB" id="A0A6P8HWD3"/>
<evidence type="ECO:0000313" key="13">
    <source>
        <dbReference type="RefSeq" id="XP_031556966.1"/>
    </source>
</evidence>
<keyword evidence="7 8" id="KW-0807">Transducer</keyword>
<dbReference type="OrthoDB" id="277802at2759"/>
<dbReference type="GeneID" id="116293646"/>
<dbReference type="SMART" id="SM01381">
    <property type="entry name" value="7TM_GPCR_Srsx"/>
    <property type="match status" value="1"/>
</dbReference>
<evidence type="ECO:0000259" key="10">
    <source>
        <dbReference type="PROSITE" id="PS50262"/>
    </source>
</evidence>
<dbReference type="SUPFAM" id="SSF81321">
    <property type="entry name" value="Family A G protein-coupled receptor-like"/>
    <property type="match status" value="1"/>
</dbReference>
<dbReference type="Pfam" id="PF00001">
    <property type="entry name" value="7tm_1"/>
    <property type="match status" value="1"/>
</dbReference>
<feature type="transmembrane region" description="Helical" evidence="9">
    <location>
        <begin position="311"/>
        <end position="330"/>
    </location>
</feature>
<dbReference type="PROSITE" id="PS50262">
    <property type="entry name" value="G_PROTEIN_RECEP_F1_2"/>
    <property type="match status" value="1"/>
</dbReference>
<sequence length="374" mass="42510">MDPGVQNSSNINQTQPIQLGGEPEYSVVIRFLLFGAIILVSLVGNIAVIFITYRNRQMRTFAYFLIANLALADVLATLCLPIIVAYLEIGKWVFGEVMCKLVNPSITVFAVVTSNTLVAIACDRFRALIFPFKLKPSTSETRLIIALIWMIAFLVTLPSYGSRTVTIDGYCLEIYSSDTEQQILYVKIYTTFMFLVNNFIPLLVILILYIKISMTLAHITLFPSLHFNRPSSLAQDSPGESPRNSVLLRNANTASATKRQTMERKFIRMLLTVVLIFFFCYVPFQVFFLIWSYLDLTKVVDNKALYYCNHYLHILMWLPTALNPICYAALNERYAKYFKRILRCSFSKLKQFGTTANPSGYTAASRRKSSPLSV</sequence>
<evidence type="ECO:0000256" key="9">
    <source>
        <dbReference type="SAM" id="Phobius"/>
    </source>
</evidence>